<dbReference type="InterPro" id="IPR037523">
    <property type="entry name" value="VOC_core"/>
</dbReference>
<dbReference type="PROSITE" id="PS51819">
    <property type="entry name" value="VOC"/>
    <property type="match status" value="1"/>
</dbReference>
<comment type="caution">
    <text evidence="2">The sequence shown here is derived from an EMBL/GenBank/DDBJ whole genome shotgun (WGS) entry which is preliminary data.</text>
</comment>
<dbReference type="Pfam" id="PF00903">
    <property type="entry name" value="Glyoxalase"/>
    <property type="match status" value="1"/>
</dbReference>
<protein>
    <submittedName>
        <fullName evidence="2">Catechol 2,3-dioxygenase-like lactoylglutathione lyase family enzyme</fullName>
    </submittedName>
</protein>
<proteinExistence type="predicted"/>
<sequence length="137" mass="15145">MKLQGLVPLLQVFDMAESVAFYRDVLGFELVEHSPEIEAAEGRYFHWCWLRNGGGELMLNTLHDAGERPPARDAARTARLGDDICLYLGCGDLGGAWAELQARGVASARAPVTTLYGMRQLYLADPDGYGICLQWRA</sequence>
<dbReference type="InterPro" id="IPR004360">
    <property type="entry name" value="Glyas_Fos-R_dOase_dom"/>
</dbReference>
<keyword evidence="2" id="KW-0223">Dioxygenase</keyword>
<dbReference type="SUPFAM" id="SSF54593">
    <property type="entry name" value="Glyoxalase/Bleomycin resistance protein/Dihydroxybiphenyl dioxygenase"/>
    <property type="match status" value="1"/>
</dbReference>
<feature type="domain" description="VOC" evidence="1">
    <location>
        <begin position="2"/>
        <end position="136"/>
    </location>
</feature>
<keyword evidence="2" id="KW-0456">Lyase</keyword>
<dbReference type="Gene3D" id="3.10.180.10">
    <property type="entry name" value="2,3-Dihydroxybiphenyl 1,2-Dioxygenase, domain 1"/>
    <property type="match status" value="1"/>
</dbReference>
<dbReference type="GO" id="GO:0051213">
    <property type="term" value="F:dioxygenase activity"/>
    <property type="evidence" value="ECO:0007669"/>
    <property type="project" value="UniProtKB-KW"/>
</dbReference>
<accession>A0A7X5ZWZ2</accession>
<dbReference type="RefSeq" id="WP_208413738.1">
    <property type="nucleotide sequence ID" value="NZ_JAASQV010000004.1"/>
</dbReference>
<evidence type="ECO:0000313" key="3">
    <source>
        <dbReference type="Proteomes" id="UP000564677"/>
    </source>
</evidence>
<organism evidence="2 3">
    <name type="scientific">Sphingomonas leidyi</name>
    <dbReference type="NCBI Taxonomy" id="68569"/>
    <lineage>
        <taxon>Bacteria</taxon>
        <taxon>Pseudomonadati</taxon>
        <taxon>Pseudomonadota</taxon>
        <taxon>Alphaproteobacteria</taxon>
        <taxon>Sphingomonadales</taxon>
        <taxon>Sphingomonadaceae</taxon>
        <taxon>Sphingomonas</taxon>
    </lineage>
</organism>
<dbReference type="GO" id="GO:0016829">
    <property type="term" value="F:lyase activity"/>
    <property type="evidence" value="ECO:0007669"/>
    <property type="project" value="UniProtKB-KW"/>
</dbReference>
<keyword evidence="2" id="KW-0560">Oxidoreductase</keyword>
<evidence type="ECO:0000313" key="2">
    <source>
        <dbReference type="EMBL" id="NIJ66720.1"/>
    </source>
</evidence>
<keyword evidence="3" id="KW-1185">Reference proteome</keyword>
<gene>
    <name evidence="2" type="ORF">FHR20_003696</name>
</gene>
<name>A0A7X5ZWZ2_9SPHN</name>
<dbReference type="Proteomes" id="UP000564677">
    <property type="component" value="Unassembled WGS sequence"/>
</dbReference>
<dbReference type="AlphaFoldDB" id="A0A7X5ZWZ2"/>
<dbReference type="EMBL" id="JAASQV010000004">
    <property type="protein sequence ID" value="NIJ66720.1"/>
    <property type="molecule type" value="Genomic_DNA"/>
</dbReference>
<dbReference type="InterPro" id="IPR029068">
    <property type="entry name" value="Glyas_Bleomycin-R_OHBP_Dase"/>
</dbReference>
<reference evidence="2 3" key="1">
    <citation type="submission" date="2020-03" db="EMBL/GenBank/DDBJ databases">
        <title>Genomic Encyclopedia of Type Strains, Phase IV (KMG-IV): sequencing the most valuable type-strain genomes for metagenomic binning, comparative biology and taxonomic classification.</title>
        <authorList>
            <person name="Goeker M."/>
        </authorList>
    </citation>
    <scope>NUCLEOTIDE SEQUENCE [LARGE SCALE GENOMIC DNA]</scope>
    <source>
        <strain evidence="2 3">DSM 4733</strain>
    </source>
</reference>
<evidence type="ECO:0000259" key="1">
    <source>
        <dbReference type="PROSITE" id="PS51819"/>
    </source>
</evidence>